<organism evidence="2 3">
    <name type="scientific">Babjeviella inositovora NRRL Y-12698</name>
    <dbReference type="NCBI Taxonomy" id="984486"/>
    <lineage>
        <taxon>Eukaryota</taxon>
        <taxon>Fungi</taxon>
        <taxon>Dikarya</taxon>
        <taxon>Ascomycota</taxon>
        <taxon>Saccharomycotina</taxon>
        <taxon>Pichiomycetes</taxon>
        <taxon>Serinales incertae sedis</taxon>
        <taxon>Babjeviella</taxon>
    </lineage>
</organism>
<dbReference type="EMBL" id="KV454440">
    <property type="protein sequence ID" value="ODQ77480.1"/>
    <property type="molecule type" value="Genomic_DNA"/>
</dbReference>
<protein>
    <submittedName>
        <fullName evidence="2">Uncharacterized protein</fullName>
    </submittedName>
</protein>
<evidence type="ECO:0000313" key="3">
    <source>
        <dbReference type="Proteomes" id="UP000094336"/>
    </source>
</evidence>
<dbReference type="AlphaFoldDB" id="A0A1E3QIL0"/>
<evidence type="ECO:0000256" key="1">
    <source>
        <dbReference type="SAM" id="MobiDB-lite"/>
    </source>
</evidence>
<name>A0A1E3QIL0_9ASCO</name>
<dbReference type="InterPro" id="IPR027417">
    <property type="entry name" value="P-loop_NTPase"/>
</dbReference>
<keyword evidence="3" id="KW-1185">Reference proteome</keyword>
<gene>
    <name evidence="2" type="ORF">BABINDRAFT_98757</name>
</gene>
<reference evidence="3" key="1">
    <citation type="submission" date="2016-05" db="EMBL/GenBank/DDBJ databases">
        <title>Comparative genomics of biotechnologically important yeasts.</title>
        <authorList>
            <consortium name="DOE Joint Genome Institute"/>
            <person name="Riley R."/>
            <person name="Haridas S."/>
            <person name="Wolfe K.H."/>
            <person name="Lopes M.R."/>
            <person name="Hittinger C.T."/>
            <person name="Goker M."/>
            <person name="Salamov A."/>
            <person name="Wisecaver J."/>
            <person name="Long T.M."/>
            <person name="Aerts A.L."/>
            <person name="Barry K."/>
            <person name="Choi C."/>
            <person name="Clum A."/>
            <person name="Coughlan A.Y."/>
            <person name="Deshpande S."/>
            <person name="Douglass A.P."/>
            <person name="Hanson S.J."/>
            <person name="Klenk H.-P."/>
            <person name="Labutti K."/>
            <person name="Lapidus A."/>
            <person name="Lindquist E."/>
            <person name="Lipzen A."/>
            <person name="Meier-Kolthoff J.P."/>
            <person name="Ohm R.A."/>
            <person name="Otillar R.P."/>
            <person name="Pangilinan J."/>
            <person name="Peng Y."/>
            <person name="Rokas A."/>
            <person name="Rosa C.A."/>
            <person name="Scheuner C."/>
            <person name="Sibirny A.A."/>
            <person name="Slot J.C."/>
            <person name="Stielow J.B."/>
            <person name="Sun H."/>
            <person name="Kurtzman C.P."/>
            <person name="Blackwell M."/>
            <person name="Grigoriev I.V."/>
            <person name="Jeffries T.W."/>
        </authorList>
    </citation>
    <scope>NUCLEOTIDE SEQUENCE [LARGE SCALE GENOMIC DNA]</scope>
    <source>
        <strain evidence="3">NRRL Y-12698</strain>
    </source>
</reference>
<dbReference type="Proteomes" id="UP000094336">
    <property type="component" value="Unassembled WGS sequence"/>
</dbReference>
<sequence length="397" mass="43003">MAIISDYELSPYASSEDLPQRCLRKPIRIGILGARRAGKTLLAQKLASLNDGSTFATDQYYPTVQTLSALFEHWVSPCQTAPLSAESSQSSGLDKWKTRILTSSKAQRLASQGGQLSDFEAMLQDAESPVLVEIIDTPGFQLNPAASLTGLGSIDAYIIVCGSGDASELEAIRAVHETLKTIARDTQVQEECDPYISDGEYYGTLNEETDDDDSIGCFINGPSPPVRAKERGRNLSTATRTSQASPSNSETSESESMFTLQHQSTKESMGSASGQDVSKASLGRRAGRFMFKAFKKVVLDTPSRRQVQLTPKAGVAETKRRSQHSKCTDSNLPAVAGRKNVTPILLLHNLFNGTDDTTKTQEFASQNGVLFQSVCLGKNRDEYVRAALDALVNEVGC</sequence>
<feature type="compositionally biased region" description="Low complexity" evidence="1">
    <location>
        <begin position="242"/>
        <end position="256"/>
    </location>
</feature>
<feature type="region of interest" description="Disordered" evidence="1">
    <location>
        <begin position="212"/>
        <end position="279"/>
    </location>
</feature>
<proteinExistence type="predicted"/>
<dbReference type="SUPFAM" id="SSF52540">
    <property type="entry name" value="P-loop containing nucleoside triphosphate hydrolases"/>
    <property type="match status" value="1"/>
</dbReference>
<feature type="region of interest" description="Disordered" evidence="1">
    <location>
        <begin position="309"/>
        <end position="333"/>
    </location>
</feature>
<dbReference type="GeneID" id="30150887"/>
<accession>A0A1E3QIL0</accession>
<evidence type="ECO:0000313" key="2">
    <source>
        <dbReference type="EMBL" id="ODQ77480.1"/>
    </source>
</evidence>
<dbReference type="RefSeq" id="XP_018982808.1">
    <property type="nucleotide sequence ID" value="XM_019133034.1"/>
</dbReference>
<feature type="compositionally biased region" description="Polar residues" evidence="1">
    <location>
        <begin position="257"/>
        <end position="278"/>
    </location>
</feature>